<comment type="caution">
    <text evidence="2">The sequence shown here is derived from an EMBL/GenBank/DDBJ whole genome shotgun (WGS) entry which is preliminary data.</text>
</comment>
<dbReference type="CDD" id="cd02440">
    <property type="entry name" value="AdoMet_MTases"/>
    <property type="match status" value="1"/>
</dbReference>
<dbReference type="GO" id="GO:0008168">
    <property type="term" value="F:methyltransferase activity"/>
    <property type="evidence" value="ECO:0007669"/>
    <property type="project" value="UniProtKB-KW"/>
</dbReference>
<keyword evidence="2" id="KW-0489">Methyltransferase</keyword>
<dbReference type="GO" id="GO:0032259">
    <property type="term" value="P:methylation"/>
    <property type="evidence" value="ECO:0007669"/>
    <property type="project" value="UniProtKB-KW"/>
</dbReference>
<evidence type="ECO:0000313" key="3">
    <source>
        <dbReference type="Proteomes" id="UP001236663"/>
    </source>
</evidence>
<gene>
    <name evidence="2" type="ORF">QWZ15_08645</name>
</gene>
<reference evidence="3" key="1">
    <citation type="journal article" date="2019" name="Int. J. Syst. Evol. Microbiol.">
        <title>The Global Catalogue of Microorganisms (GCM) 10K type strain sequencing project: providing services to taxonomists for standard genome sequencing and annotation.</title>
        <authorList>
            <consortium name="The Broad Institute Genomics Platform"/>
            <consortium name="The Broad Institute Genome Sequencing Center for Infectious Disease"/>
            <person name="Wu L."/>
            <person name="Ma J."/>
        </authorList>
    </citation>
    <scope>NUCLEOTIDE SEQUENCE [LARGE SCALE GENOMIC DNA]</scope>
    <source>
        <strain evidence="3">CECT 7706</strain>
    </source>
</reference>
<evidence type="ECO:0000259" key="1">
    <source>
        <dbReference type="Pfam" id="PF13649"/>
    </source>
</evidence>
<feature type="domain" description="Methyltransferase" evidence="1">
    <location>
        <begin position="46"/>
        <end position="135"/>
    </location>
</feature>
<dbReference type="Proteomes" id="UP001236663">
    <property type="component" value="Unassembled WGS sequence"/>
</dbReference>
<dbReference type="SUPFAM" id="SSF53335">
    <property type="entry name" value="S-adenosyl-L-methionine-dependent methyltransferases"/>
    <property type="match status" value="1"/>
</dbReference>
<dbReference type="Pfam" id="PF13649">
    <property type="entry name" value="Methyltransf_25"/>
    <property type="match status" value="1"/>
</dbReference>
<dbReference type="EC" id="2.1.-.-" evidence="2"/>
<protein>
    <submittedName>
        <fullName evidence="2">Class I SAM-dependent methyltransferase</fullName>
        <ecNumber evidence="2">2.1.-.-</ecNumber>
    </submittedName>
</protein>
<keyword evidence="2" id="KW-0808">Transferase</keyword>
<accession>A0ABT8C588</accession>
<proteinExistence type="predicted"/>
<evidence type="ECO:0000313" key="2">
    <source>
        <dbReference type="EMBL" id="MDN3687896.1"/>
    </source>
</evidence>
<keyword evidence="3" id="KW-1185">Reference proteome</keyword>
<name>A0ABT8C588_9BACT</name>
<dbReference type="RefSeq" id="WP_163384338.1">
    <property type="nucleotide sequence ID" value="NZ_JAUFQS010000007.1"/>
</dbReference>
<dbReference type="InterPro" id="IPR041698">
    <property type="entry name" value="Methyltransf_25"/>
</dbReference>
<organism evidence="2 3">
    <name type="scientific">Cyclobacterium jeungdonense</name>
    <dbReference type="NCBI Taxonomy" id="708087"/>
    <lineage>
        <taxon>Bacteria</taxon>
        <taxon>Pseudomonadati</taxon>
        <taxon>Bacteroidota</taxon>
        <taxon>Cytophagia</taxon>
        <taxon>Cytophagales</taxon>
        <taxon>Cyclobacteriaceae</taxon>
        <taxon>Cyclobacterium</taxon>
    </lineage>
</organism>
<dbReference type="Gene3D" id="3.40.50.150">
    <property type="entry name" value="Vaccinia Virus protein VP39"/>
    <property type="match status" value="1"/>
</dbReference>
<dbReference type="InterPro" id="IPR029063">
    <property type="entry name" value="SAM-dependent_MTases_sf"/>
</dbReference>
<sequence>MRKEPLRDHYLLLAPFYEFISKKVIGSDFQQSKRTFLDQIQKGDTVLVLGGGTGTILPLIMEQIGESGRVIYLEASGTMIQRSRQQVDLPFSRQVQWIHSSRFEDLPLIKPDVIISHYFLDVLPDESIDRLFQEIEGRIHSQTDWIFADFFPTANRKGLLWGMITLFRLFTRHPRKDLPDYLSFFRKWGWEKVDFVPFQQGFFQAIRYRPAPRSINSPITSLK</sequence>
<dbReference type="EMBL" id="JAUFQS010000007">
    <property type="protein sequence ID" value="MDN3687896.1"/>
    <property type="molecule type" value="Genomic_DNA"/>
</dbReference>